<comment type="similarity">
    <text evidence="1 2">Belongs to the glycosyl hydrolase 13 family.</text>
</comment>
<feature type="signal peptide" evidence="4">
    <location>
        <begin position="1"/>
        <end position="25"/>
    </location>
</feature>
<accession>A0AAW7X3J9</accession>
<dbReference type="PANTHER" id="PTHR10357">
    <property type="entry name" value="ALPHA-AMYLASE FAMILY MEMBER"/>
    <property type="match status" value="1"/>
</dbReference>
<sequence>MYRYVLGVKPSFLLFWLLIAAPSFAAKPVGKQKAIDPFWNNAIVYFMLTDRFANGDTTNDNNFDRAQDGAVLRNFMGGDIKGITQKIRSGYFTALGVEVLWMTPVVEQIHGYWDEDWGRSYPFHGYWPKDWTSVDPNFGTEADLKEMIAAAHAHGMRVLADVIINHTGPKTKVDVAWPQDWIRTEPTCGWHSYIHNVTCSLAASLTDVRTESNKPVALPEFLLEKWRNEGREKQELAELDAFFERTNLPRAPQNYIVKWLTDWVREYGIDGFRVDTAKHVEAEIWQVLKVEASTAFNEWKAKNPNALPDEKDFFMIGEVMHFGVNGFKNTPAGTRNYDYGDKQVDFFNYGFDSLINMGFATHASDSMEAIFSTYSKELHQGPLQGVGILNYVVSHDDPEPHDKEHAKPYETALKLMLAPGAVQIYYGDELARNLIVEGAVGDATWRSFMNWQDIATAETQLLLQHWQKLGTFRKHHVAVGAGIHKMRSEKPYIFTRVLQDAAYADKVLVGIDLNSGEKVLPTYSIFNNGDVVKDYYSNTLVTVEGGKVVLNTSYEIVLLGEYHAVK</sequence>
<protein>
    <recommendedName>
        <fullName evidence="3">Alpha-amylase</fullName>
        <ecNumber evidence="3">3.2.1.1</ecNumber>
    </recommendedName>
</protein>
<evidence type="ECO:0000313" key="6">
    <source>
        <dbReference type="EMBL" id="MDO6422147.1"/>
    </source>
</evidence>
<comment type="catalytic activity">
    <reaction evidence="3">
        <text>Endohydrolysis of (1-&gt;4)-alpha-D-glucosidic linkages in polysaccharides containing three or more (1-&gt;4)-alpha-linked D-glucose units.</text>
        <dbReference type="EC" id="3.2.1.1"/>
    </reaction>
</comment>
<name>A0AAW7X3J9_9GAMM</name>
<dbReference type="Gene3D" id="3.20.20.80">
    <property type="entry name" value="Glycosidases"/>
    <property type="match status" value="1"/>
</dbReference>
<evidence type="ECO:0000256" key="4">
    <source>
        <dbReference type="SAM" id="SignalP"/>
    </source>
</evidence>
<dbReference type="RefSeq" id="WP_303492001.1">
    <property type="nucleotide sequence ID" value="NZ_JAUOPB010000004.1"/>
</dbReference>
<dbReference type="InterPro" id="IPR006046">
    <property type="entry name" value="Alpha_amylase"/>
</dbReference>
<evidence type="ECO:0000256" key="2">
    <source>
        <dbReference type="RuleBase" id="RU003615"/>
    </source>
</evidence>
<evidence type="ECO:0000313" key="7">
    <source>
        <dbReference type="Proteomes" id="UP001169760"/>
    </source>
</evidence>
<proteinExistence type="inferred from homology"/>
<dbReference type="Proteomes" id="UP001169760">
    <property type="component" value="Unassembled WGS sequence"/>
</dbReference>
<dbReference type="Pfam" id="PF00128">
    <property type="entry name" value="Alpha-amylase"/>
    <property type="match status" value="1"/>
</dbReference>
<dbReference type="SMART" id="SM00642">
    <property type="entry name" value="Aamy"/>
    <property type="match status" value="1"/>
</dbReference>
<reference evidence="6" key="1">
    <citation type="submission" date="2023-07" db="EMBL/GenBank/DDBJ databases">
        <title>Genome content predicts the carbon catabolic preferences of heterotrophic bacteria.</title>
        <authorList>
            <person name="Gralka M."/>
        </authorList>
    </citation>
    <scope>NUCLEOTIDE SEQUENCE</scope>
    <source>
        <strain evidence="6">I3M17_2</strain>
    </source>
</reference>
<organism evidence="6 7">
    <name type="scientific">Saccharophagus degradans</name>
    <dbReference type="NCBI Taxonomy" id="86304"/>
    <lineage>
        <taxon>Bacteria</taxon>
        <taxon>Pseudomonadati</taxon>
        <taxon>Pseudomonadota</taxon>
        <taxon>Gammaproteobacteria</taxon>
        <taxon>Cellvibrionales</taxon>
        <taxon>Cellvibrionaceae</taxon>
        <taxon>Saccharophagus</taxon>
    </lineage>
</organism>
<keyword evidence="3 6" id="KW-0378">Hydrolase</keyword>
<dbReference type="GO" id="GO:0005975">
    <property type="term" value="P:carbohydrate metabolic process"/>
    <property type="evidence" value="ECO:0007669"/>
    <property type="project" value="InterPro"/>
</dbReference>
<dbReference type="GO" id="GO:0004556">
    <property type="term" value="F:alpha-amylase activity"/>
    <property type="evidence" value="ECO:0007669"/>
    <property type="project" value="UniProtKB-UniRule"/>
</dbReference>
<dbReference type="SUPFAM" id="SSF51445">
    <property type="entry name" value="(Trans)glycosidases"/>
    <property type="match status" value="1"/>
</dbReference>
<gene>
    <name evidence="6" type="ORF">Q4521_06660</name>
</gene>
<evidence type="ECO:0000259" key="5">
    <source>
        <dbReference type="SMART" id="SM00642"/>
    </source>
</evidence>
<keyword evidence="4" id="KW-0732">Signal</keyword>
<dbReference type="EMBL" id="JAUOPB010000004">
    <property type="protein sequence ID" value="MDO6422147.1"/>
    <property type="molecule type" value="Genomic_DNA"/>
</dbReference>
<feature type="chain" id="PRO_5043375751" description="Alpha-amylase" evidence="4">
    <location>
        <begin position="26"/>
        <end position="566"/>
    </location>
</feature>
<dbReference type="EC" id="3.2.1.1" evidence="3"/>
<dbReference type="AlphaFoldDB" id="A0AAW7X3J9"/>
<keyword evidence="3" id="KW-0119">Carbohydrate metabolism</keyword>
<comment type="caution">
    <text evidence="6">The sequence shown here is derived from an EMBL/GenBank/DDBJ whole genome shotgun (WGS) entry which is preliminary data.</text>
</comment>
<dbReference type="PRINTS" id="PR00110">
    <property type="entry name" value="ALPHAAMYLASE"/>
</dbReference>
<feature type="domain" description="Glycosyl hydrolase family 13 catalytic" evidence="5">
    <location>
        <begin position="46"/>
        <end position="473"/>
    </location>
</feature>
<keyword evidence="3" id="KW-0326">Glycosidase</keyword>
<evidence type="ECO:0000256" key="1">
    <source>
        <dbReference type="ARBA" id="ARBA00008061"/>
    </source>
</evidence>
<dbReference type="InterPro" id="IPR017853">
    <property type="entry name" value="GH"/>
</dbReference>
<dbReference type="GO" id="GO:0043169">
    <property type="term" value="F:cation binding"/>
    <property type="evidence" value="ECO:0007669"/>
    <property type="project" value="InterPro"/>
</dbReference>
<evidence type="ECO:0000256" key="3">
    <source>
        <dbReference type="RuleBase" id="RU361134"/>
    </source>
</evidence>
<dbReference type="PANTHER" id="PTHR10357:SF209">
    <property type="entry name" value="PERIPLASMIC ALPHA-AMYLASE"/>
    <property type="match status" value="1"/>
</dbReference>
<dbReference type="InterPro" id="IPR006047">
    <property type="entry name" value="GH13_cat_dom"/>
</dbReference>